<comment type="caution">
    <text evidence="2">The sequence shown here is derived from an EMBL/GenBank/DDBJ whole genome shotgun (WGS) entry which is preliminary data.</text>
</comment>
<dbReference type="AlphaFoldDB" id="A0AAV4T449"/>
<dbReference type="InterPro" id="IPR035426">
    <property type="entry name" value="Gemin2/Brr1"/>
</dbReference>
<dbReference type="PANTHER" id="PTHR12794">
    <property type="entry name" value="GEMIN2"/>
    <property type="match status" value="1"/>
</dbReference>
<dbReference type="Gene3D" id="1.20.58.1070">
    <property type="match status" value="2"/>
</dbReference>
<evidence type="ECO:0000313" key="2">
    <source>
        <dbReference type="EMBL" id="GIY39462.1"/>
    </source>
</evidence>
<protein>
    <recommendedName>
        <fullName evidence="4">Gem-associated protein 2</fullName>
    </recommendedName>
</protein>
<dbReference type="PANTHER" id="PTHR12794:SF0">
    <property type="entry name" value="GEM-ASSOCIATED PROTEIN 2"/>
    <property type="match status" value="1"/>
</dbReference>
<dbReference type="Pfam" id="PF04938">
    <property type="entry name" value="SIP1"/>
    <property type="match status" value="2"/>
</dbReference>
<dbReference type="GO" id="GO:0005634">
    <property type="term" value="C:nucleus"/>
    <property type="evidence" value="ECO:0007669"/>
    <property type="project" value="TreeGrafter"/>
</dbReference>
<evidence type="ECO:0008006" key="4">
    <source>
        <dbReference type="Google" id="ProtNLM"/>
    </source>
</evidence>
<evidence type="ECO:0000313" key="3">
    <source>
        <dbReference type="Proteomes" id="UP001054837"/>
    </source>
</evidence>
<name>A0AAV4T449_9ARAC</name>
<proteinExistence type="inferred from homology"/>
<dbReference type="GO" id="GO:0000387">
    <property type="term" value="P:spliceosomal snRNP assembly"/>
    <property type="evidence" value="ECO:0007669"/>
    <property type="project" value="InterPro"/>
</dbReference>
<dbReference type="Proteomes" id="UP001054837">
    <property type="component" value="Unassembled WGS sequence"/>
</dbReference>
<evidence type="ECO:0000256" key="1">
    <source>
        <dbReference type="ARBA" id="ARBA00025758"/>
    </source>
</evidence>
<dbReference type="GO" id="GO:0032797">
    <property type="term" value="C:SMN complex"/>
    <property type="evidence" value="ECO:0007669"/>
    <property type="project" value="TreeGrafter"/>
</dbReference>
<sequence length="429" mass="50556">MKMSIIEPGDVEFKLVQRALYVEEPIRKITFDTMPNDGHEFIHLQRLENDRDDQIVAIQDLGRKKISEFNILRKKFLADKKALTERFPKQIEVPGDSDEEWCMFCLGSELCSTIYKNKNSCNSSGNLIEGHLPLLSIVLHFSQETLMLLLEYHYSWFLIIGMHEDLCMWMYALFVCLENSCNEEYKEILEDLSSTLTWNSRIATMIARHESLDVILWKHESTRSTCKITWDPVPKVGSEYIHWQRLVYAQERQITESQVWARKEMSEFNILRKKFHADKKALTERFPKQMKVPEDNDEEWCLFCLGSELCSTIYKNKNSCNTSGNLIEGHLPFLSIVLHFSQETLMLLLEYHYSWFLIIGMHDDLCKWMYALFVCLENSFNEECKEFLEAFYKDCLKHLRKCEKSESNITALISLIISSMLSEQLHHQM</sequence>
<dbReference type="EMBL" id="BPLQ01008818">
    <property type="protein sequence ID" value="GIY39462.1"/>
    <property type="molecule type" value="Genomic_DNA"/>
</dbReference>
<gene>
    <name evidence="2" type="primary">AVEN_166608_1</name>
    <name evidence="2" type="ORF">CDAR_538671</name>
</gene>
<organism evidence="2 3">
    <name type="scientific">Caerostris darwini</name>
    <dbReference type="NCBI Taxonomy" id="1538125"/>
    <lineage>
        <taxon>Eukaryota</taxon>
        <taxon>Metazoa</taxon>
        <taxon>Ecdysozoa</taxon>
        <taxon>Arthropoda</taxon>
        <taxon>Chelicerata</taxon>
        <taxon>Arachnida</taxon>
        <taxon>Araneae</taxon>
        <taxon>Araneomorphae</taxon>
        <taxon>Entelegynae</taxon>
        <taxon>Araneoidea</taxon>
        <taxon>Araneidae</taxon>
        <taxon>Caerostris</taxon>
    </lineage>
</organism>
<keyword evidence="3" id="KW-1185">Reference proteome</keyword>
<reference evidence="2 3" key="1">
    <citation type="submission" date="2021-06" db="EMBL/GenBank/DDBJ databases">
        <title>Caerostris darwini draft genome.</title>
        <authorList>
            <person name="Kono N."/>
            <person name="Arakawa K."/>
        </authorList>
    </citation>
    <scope>NUCLEOTIDE SEQUENCE [LARGE SCALE GENOMIC DNA]</scope>
</reference>
<comment type="similarity">
    <text evidence="1">Belongs to the gemin-2 family.</text>
</comment>
<accession>A0AAV4T449</accession>